<gene>
    <name evidence="11" type="ORF">ACEWY4_000126</name>
</gene>
<dbReference type="InterPro" id="IPR001368">
    <property type="entry name" value="TNFR/NGFR_Cys_rich_reg"/>
</dbReference>
<keyword evidence="3" id="KW-0053">Apoptosis</keyword>
<dbReference type="InterPro" id="IPR052459">
    <property type="entry name" value="TNFRSF_decoy_receptor"/>
</dbReference>
<comment type="caution">
    <text evidence="8">Lacks conserved residue(s) required for the propagation of feature annotation.</text>
</comment>
<keyword evidence="6 8" id="KW-1015">Disulfide bond</keyword>
<keyword evidence="4 9" id="KW-0732">Signal</keyword>
<sequence length="276" mass="30821">MFMWYVSLYLAALLAVLCSGQDADRSYPWKDAQTGEAITCGQCPPGTFVGSHCTKQRPTECLPCAQSHYTEFYNYVEECLMCNYPCTEVQEEVHGCNATHNRVCRCKEGYYSMFDFCLRHTVCPAGEGVKTAGTRERNVECEPCKNGTFSRVSSSSASCQPHKVCATHQATIPGDSVYDTFCSLCKANSTDPQDKKVCVEEAVRLVLDRVQSGKQTQRLQRVLRNANRAGSKDLGLKELMDVLVIKEGSTDLEALLNVLERARVFHCYDTISAWLQ</sequence>
<evidence type="ECO:0000256" key="7">
    <source>
        <dbReference type="ARBA" id="ARBA00023180"/>
    </source>
</evidence>
<feature type="chain" id="PRO_5044894075" description="TNFR-Cys domain-containing protein" evidence="9">
    <location>
        <begin position="24"/>
        <end position="276"/>
    </location>
</feature>
<evidence type="ECO:0000256" key="1">
    <source>
        <dbReference type="ARBA" id="ARBA00004613"/>
    </source>
</evidence>
<feature type="repeat" description="TNFR-Cys" evidence="8">
    <location>
        <begin position="63"/>
        <end position="104"/>
    </location>
</feature>
<dbReference type="PANTHER" id="PTHR23097">
    <property type="entry name" value="TUMOR NECROSIS FACTOR RECEPTOR SUPERFAMILY MEMBER"/>
    <property type="match status" value="1"/>
</dbReference>
<dbReference type="Gene3D" id="2.10.50.10">
    <property type="entry name" value="Tumor Necrosis Factor Receptor, subunit A, domain 2"/>
    <property type="match status" value="2"/>
</dbReference>
<evidence type="ECO:0000256" key="3">
    <source>
        <dbReference type="ARBA" id="ARBA00022703"/>
    </source>
</evidence>
<dbReference type="AlphaFoldDB" id="A0ABD1KVR4"/>
<dbReference type="Proteomes" id="UP001591681">
    <property type="component" value="Unassembled WGS sequence"/>
</dbReference>
<dbReference type="SMART" id="SM00208">
    <property type="entry name" value="TNFR"/>
    <property type="match status" value="4"/>
</dbReference>
<dbReference type="Pfam" id="PF00020">
    <property type="entry name" value="TNFR_c6"/>
    <property type="match status" value="2"/>
</dbReference>
<evidence type="ECO:0000256" key="9">
    <source>
        <dbReference type="SAM" id="SignalP"/>
    </source>
</evidence>
<dbReference type="EMBL" id="JBHFQA010000001">
    <property type="protein sequence ID" value="KAL2103258.1"/>
    <property type="molecule type" value="Genomic_DNA"/>
</dbReference>
<evidence type="ECO:0000256" key="2">
    <source>
        <dbReference type="ARBA" id="ARBA00022525"/>
    </source>
</evidence>
<evidence type="ECO:0000256" key="6">
    <source>
        <dbReference type="ARBA" id="ARBA00023157"/>
    </source>
</evidence>
<keyword evidence="2" id="KW-0964">Secreted</keyword>
<evidence type="ECO:0000313" key="11">
    <source>
        <dbReference type="EMBL" id="KAL2103258.1"/>
    </source>
</evidence>
<reference evidence="11 12" key="1">
    <citation type="submission" date="2024-09" db="EMBL/GenBank/DDBJ databases">
        <title>A chromosome-level genome assembly of Gray's grenadier anchovy, Coilia grayii.</title>
        <authorList>
            <person name="Fu Z."/>
        </authorList>
    </citation>
    <scope>NUCLEOTIDE SEQUENCE [LARGE SCALE GENOMIC DNA]</scope>
    <source>
        <strain evidence="11">G4</strain>
        <tissue evidence="11">Muscle</tissue>
    </source>
</reference>
<evidence type="ECO:0000313" key="12">
    <source>
        <dbReference type="Proteomes" id="UP001591681"/>
    </source>
</evidence>
<evidence type="ECO:0000256" key="4">
    <source>
        <dbReference type="ARBA" id="ARBA00022729"/>
    </source>
</evidence>
<feature type="disulfide bond" evidence="8">
    <location>
        <begin position="86"/>
        <end position="104"/>
    </location>
</feature>
<comment type="subcellular location">
    <subcellularLocation>
        <location evidence="1">Secreted</location>
    </subcellularLocation>
</comment>
<evidence type="ECO:0000256" key="8">
    <source>
        <dbReference type="PROSITE-ProRule" id="PRU00206"/>
    </source>
</evidence>
<name>A0ABD1KVR4_9TELE</name>
<keyword evidence="12" id="KW-1185">Reference proteome</keyword>
<evidence type="ECO:0000259" key="10">
    <source>
        <dbReference type="PROSITE" id="PS50050"/>
    </source>
</evidence>
<dbReference type="SUPFAM" id="SSF57586">
    <property type="entry name" value="TNF receptor-like"/>
    <property type="match status" value="2"/>
</dbReference>
<feature type="signal peptide" evidence="9">
    <location>
        <begin position="1"/>
        <end position="23"/>
    </location>
</feature>
<evidence type="ECO:0000256" key="5">
    <source>
        <dbReference type="ARBA" id="ARBA00022737"/>
    </source>
</evidence>
<feature type="domain" description="TNFR-Cys" evidence="10">
    <location>
        <begin position="63"/>
        <end position="104"/>
    </location>
</feature>
<proteinExistence type="predicted"/>
<keyword evidence="5" id="KW-0677">Repeat</keyword>
<accession>A0ABD1KVR4</accession>
<keyword evidence="7" id="KW-0325">Glycoprotein</keyword>
<protein>
    <recommendedName>
        <fullName evidence="10">TNFR-Cys domain-containing protein</fullName>
    </recommendedName>
</protein>
<comment type="caution">
    <text evidence="11">The sequence shown here is derived from an EMBL/GenBank/DDBJ whole genome shotgun (WGS) entry which is preliminary data.</text>
</comment>
<dbReference type="PANTHER" id="PTHR23097:SF116">
    <property type="entry name" value="TUMOR NECROSIS FACTOR RECEPTOR SUPERFAMILY MEMBER 6B"/>
    <property type="match status" value="1"/>
</dbReference>
<dbReference type="GO" id="GO:0005576">
    <property type="term" value="C:extracellular region"/>
    <property type="evidence" value="ECO:0007669"/>
    <property type="project" value="UniProtKB-SubCell"/>
</dbReference>
<organism evidence="11 12">
    <name type="scientific">Coilia grayii</name>
    <name type="common">Gray's grenadier anchovy</name>
    <dbReference type="NCBI Taxonomy" id="363190"/>
    <lineage>
        <taxon>Eukaryota</taxon>
        <taxon>Metazoa</taxon>
        <taxon>Chordata</taxon>
        <taxon>Craniata</taxon>
        <taxon>Vertebrata</taxon>
        <taxon>Euteleostomi</taxon>
        <taxon>Actinopterygii</taxon>
        <taxon>Neopterygii</taxon>
        <taxon>Teleostei</taxon>
        <taxon>Clupei</taxon>
        <taxon>Clupeiformes</taxon>
        <taxon>Clupeoidei</taxon>
        <taxon>Engraulidae</taxon>
        <taxon>Coilinae</taxon>
        <taxon>Coilia</taxon>
    </lineage>
</organism>
<feature type="disulfide bond" evidence="8">
    <location>
        <begin position="64"/>
        <end position="79"/>
    </location>
</feature>
<dbReference type="GO" id="GO:0006915">
    <property type="term" value="P:apoptotic process"/>
    <property type="evidence" value="ECO:0007669"/>
    <property type="project" value="UniProtKB-KW"/>
</dbReference>
<dbReference type="PROSITE" id="PS50050">
    <property type="entry name" value="TNFR_NGFR_2"/>
    <property type="match status" value="1"/>
</dbReference>